<dbReference type="PROSITE" id="PS50173">
    <property type="entry name" value="UMUC"/>
    <property type="match status" value="1"/>
</dbReference>
<evidence type="ECO:0000313" key="3">
    <source>
        <dbReference type="Proteomes" id="UP000183454"/>
    </source>
</evidence>
<dbReference type="AlphaFoldDB" id="A0A1H2Y438"/>
<dbReference type="GO" id="GO:0006281">
    <property type="term" value="P:DNA repair"/>
    <property type="evidence" value="ECO:0007669"/>
    <property type="project" value="InterPro"/>
</dbReference>
<evidence type="ECO:0000313" key="2">
    <source>
        <dbReference type="EMBL" id="SDW99349.1"/>
    </source>
</evidence>
<dbReference type="InterPro" id="IPR001126">
    <property type="entry name" value="UmuC"/>
</dbReference>
<protein>
    <submittedName>
        <fullName evidence="2">DNA polymerase V</fullName>
    </submittedName>
</protein>
<evidence type="ECO:0000259" key="1">
    <source>
        <dbReference type="PROSITE" id="PS50173"/>
    </source>
</evidence>
<name>A0A1H2Y438_9PROT</name>
<accession>A0A1H2Y438</accession>
<dbReference type="Gene3D" id="3.40.1170.60">
    <property type="match status" value="1"/>
</dbReference>
<dbReference type="EMBL" id="FNNH01000046">
    <property type="protein sequence ID" value="SDW99349.1"/>
    <property type="molecule type" value="Genomic_DNA"/>
</dbReference>
<sequence>MTINDIISVNRHVHVFALVDVNNFYVSCERAFNPNLVNRPVVVLSNNDGCAVSRVPMKLRR</sequence>
<gene>
    <name evidence="2" type="ORF">SAMN05421882_10463</name>
</gene>
<dbReference type="InterPro" id="IPR043502">
    <property type="entry name" value="DNA/RNA_pol_sf"/>
</dbReference>
<proteinExistence type="predicted"/>
<feature type="domain" description="UmuC" evidence="1">
    <location>
        <begin position="16"/>
        <end position="54"/>
    </location>
</feature>
<organism evidence="2 3">
    <name type="scientific">Nitrosomonas communis</name>
    <dbReference type="NCBI Taxonomy" id="44574"/>
    <lineage>
        <taxon>Bacteria</taxon>
        <taxon>Pseudomonadati</taxon>
        <taxon>Pseudomonadota</taxon>
        <taxon>Betaproteobacteria</taxon>
        <taxon>Nitrosomonadales</taxon>
        <taxon>Nitrosomonadaceae</taxon>
        <taxon>Nitrosomonas</taxon>
    </lineage>
</organism>
<dbReference type="SUPFAM" id="SSF56672">
    <property type="entry name" value="DNA/RNA polymerases"/>
    <property type="match status" value="1"/>
</dbReference>
<dbReference type="Proteomes" id="UP000183454">
    <property type="component" value="Unassembled WGS sequence"/>
</dbReference>
<dbReference type="Pfam" id="PF00817">
    <property type="entry name" value="IMS"/>
    <property type="match status" value="1"/>
</dbReference>
<reference evidence="2 3" key="1">
    <citation type="submission" date="2016-10" db="EMBL/GenBank/DDBJ databases">
        <authorList>
            <person name="de Groot N.N."/>
        </authorList>
    </citation>
    <scope>NUCLEOTIDE SEQUENCE [LARGE SCALE GENOMIC DNA]</scope>
    <source>
        <strain evidence="2 3">Nm110</strain>
    </source>
</reference>